<evidence type="ECO:0008006" key="3">
    <source>
        <dbReference type="Google" id="ProtNLM"/>
    </source>
</evidence>
<name>A0A167VPY5_9HYPO</name>
<dbReference type="EMBL" id="AZHD01000006">
    <property type="protein sequence ID" value="OAA62866.1"/>
    <property type="molecule type" value="Genomic_DNA"/>
</dbReference>
<sequence>MNKTTLKRKADAISSADDVNDAAVIPAGQIDVDYLTKLAGRASREIDFDDGRGDVKLIVKNSNGQHESFAVSSAAMARACKPWDRMLNGSFGEARTDHPKIFDFTEDGATALTIIMSIIHFQFSNVPQSVELPTLADLARLTDKYMLTTLVAPWLKAWIDRLRPTVEQPENGPSWLWIAWEYGLADVFNKVSHNICQATELWCVHPAESASSSGTQGTKDACYSAFVNGVPLPTTLPLGAREAILAKRRTIISAFLRRVFRYLENLRNESHCPVTESLCQHKKRECLLVQIGSLYCALLPHGLLAEMKPSDVYCTPSLLEDLLSAIEIPSCQNFCTTGLASRKSSRAHKASLQKDCGWLNFIQNQMKRTTSEPIKLTDAQTRHIEGRKEMLKYLAL</sequence>
<accession>A0A167VPY5</accession>
<proteinExistence type="predicted"/>
<dbReference type="OrthoDB" id="4869929at2759"/>
<dbReference type="InterPro" id="IPR011333">
    <property type="entry name" value="SKP1/BTB/POZ_sf"/>
</dbReference>
<dbReference type="AlphaFoldDB" id="A0A167VPY5"/>
<protein>
    <recommendedName>
        <fullName evidence="3">Nuclear pore protein</fullName>
    </recommendedName>
</protein>
<evidence type="ECO:0000313" key="1">
    <source>
        <dbReference type="EMBL" id="OAA62866.1"/>
    </source>
</evidence>
<organism evidence="1 2">
    <name type="scientific">Niveomyces insectorum RCEF 264</name>
    <dbReference type="NCBI Taxonomy" id="1081102"/>
    <lineage>
        <taxon>Eukaryota</taxon>
        <taxon>Fungi</taxon>
        <taxon>Dikarya</taxon>
        <taxon>Ascomycota</taxon>
        <taxon>Pezizomycotina</taxon>
        <taxon>Sordariomycetes</taxon>
        <taxon>Hypocreomycetidae</taxon>
        <taxon>Hypocreales</taxon>
        <taxon>Cordycipitaceae</taxon>
        <taxon>Niveomyces</taxon>
    </lineage>
</organism>
<dbReference type="Gene3D" id="3.30.710.10">
    <property type="entry name" value="Potassium Channel Kv1.1, Chain A"/>
    <property type="match status" value="1"/>
</dbReference>
<dbReference type="Proteomes" id="UP000076874">
    <property type="component" value="Unassembled WGS sequence"/>
</dbReference>
<comment type="caution">
    <text evidence="1">The sequence shown here is derived from an EMBL/GenBank/DDBJ whole genome shotgun (WGS) entry which is preliminary data.</text>
</comment>
<keyword evidence="2" id="KW-1185">Reference proteome</keyword>
<reference evidence="1 2" key="1">
    <citation type="journal article" date="2016" name="Genome Biol. Evol.">
        <title>Divergent and convergent evolution of fungal pathogenicity.</title>
        <authorList>
            <person name="Shang Y."/>
            <person name="Xiao G."/>
            <person name="Zheng P."/>
            <person name="Cen K."/>
            <person name="Zhan S."/>
            <person name="Wang C."/>
        </authorList>
    </citation>
    <scope>NUCLEOTIDE SEQUENCE [LARGE SCALE GENOMIC DNA]</scope>
    <source>
        <strain evidence="1 2">RCEF 264</strain>
    </source>
</reference>
<dbReference type="STRING" id="1081102.A0A167VPY5"/>
<gene>
    <name evidence="1" type="ORF">SPI_04406</name>
</gene>
<evidence type="ECO:0000313" key="2">
    <source>
        <dbReference type="Proteomes" id="UP000076874"/>
    </source>
</evidence>